<gene>
    <name evidence="1" type="ORF">RRG08_051888</name>
</gene>
<proteinExistence type="predicted"/>
<keyword evidence="2" id="KW-1185">Reference proteome</keyword>
<reference evidence="1" key="1">
    <citation type="journal article" date="2023" name="G3 (Bethesda)">
        <title>A reference genome for the long-term kleptoplast-retaining sea slug Elysia crispata morphotype clarki.</title>
        <authorList>
            <person name="Eastman K.E."/>
            <person name="Pendleton A.L."/>
            <person name="Shaikh M.A."/>
            <person name="Suttiyut T."/>
            <person name="Ogas R."/>
            <person name="Tomko P."/>
            <person name="Gavelis G."/>
            <person name="Widhalm J.R."/>
            <person name="Wisecaver J.H."/>
        </authorList>
    </citation>
    <scope>NUCLEOTIDE SEQUENCE</scope>
    <source>
        <strain evidence="1">ECLA1</strain>
    </source>
</reference>
<evidence type="ECO:0000313" key="2">
    <source>
        <dbReference type="Proteomes" id="UP001283361"/>
    </source>
</evidence>
<evidence type="ECO:0000313" key="1">
    <source>
        <dbReference type="EMBL" id="KAK3765267.1"/>
    </source>
</evidence>
<name>A0AAE0ZB89_9GAST</name>
<dbReference type="EMBL" id="JAWDGP010004327">
    <property type="protein sequence ID" value="KAK3765267.1"/>
    <property type="molecule type" value="Genomic_DNA"/>
</dbReference>
<comment type="caution">
    <text evidence="1">The sequence shown here is derived from an EMBL/GenBank/DDBJ whole genome shotgun (WGS) entry which is preliminary data.</text>
</comment>
<dbReference type="Proteomes" id="UP001283361">
    <property type="component" value="Unassembled WGS sequence"/>
</dbReference>
<protein>
    <submittedName>
        <fullName evidence="1">Uncharacterized protein</fullName>
    </submittedName>
</protein>
<sequence length="111" mass="12497">MIPELFSVFMSFEDSQITATSTRSSFGVKLRIQHSIDVLKVPCQAQLRTDMRISFSLNPRSPVQYPSRETSAASQLQTTKTPMARTVMTSWDTSDLSIMKPLLPCPGLWEN</sequence>
<organism evidence="1 2">
    <name type="scientific">Elysia crispata</name>
    <name type="common">lettuce slug</name>
    <dbReference type="NCBI Taxonomy" id="231223"/>
    <lineage>
        <taxon>Eukaryota</taxon>
        <taxon>Metazoa</taxon>
        <taxon>Spiralia</taxon>
        <taxon>Lophotrochozoa</taxon>
        <taxon>Mollusca</taxon>
        <taxon>Gastropoda</taxon>
        <taxon>Heterobranchia</taxon>
        <taxon>Euthyneura</taxon>
        <taxon>Panpulmonata</taxon>
        <taxon>Sacoglossa</taxon>
        <taxon>Placobranchoidea</taxon>
        <taxon>Plakobranchidae</taxon>
        <taxon>Elysia</taxon>
    </lineage>
</organism>
<accession>A0AAE0ZB89</accession>
<dbReference type="AlphaFoldDB" id="A0AAE0ZB89"/>